<dbReference type="EMBL" id="JAEAOA010001278">
    <property type="protein sequence ID" value="KAK3598781.1"/>
    <property type="molecule type" value="Genomic_DNA"/>
</dbReference>
<feature type="region of interest" description="Disordered" evidence="2">
    <location>
        <begin position="1821"/>
        <end position="1840"/>
    </location>
</feature>
<dbReference type="PROSITE" id="PS50003">
    <property type="entry name" value="PH_DOMAIN"/>
    <property type="match status" value="1"/>
</dbReference>
<dbReference type="SMART" id="SM00456">
    <property type="entry name" value="WW"/>
    <property type="match status" value="2"/>
</dbReference>
<reference evidence="5" key="2">
    <citation type="journal article" date="2021" name="Genome Biol. Evol.">
        <title>Developing a high-quality reference genome for a parasitic bivalve with doubly uniparental inheritance (Bivalvia: Unionida).</title>
        <authorList>
            <person name="Smith C.H."/>
        </authorList>
    </citation>
    <scope>NUCLEOTIDE SEQUENCE</scope>
    <source>
        <strain evidence="5">CHS0354</strain>
        <tissue evidence="5">Mantle</tissue>
    </source>
</reference>
<evidence type="ECO:0000256" key="2">
    <source>
        <dbReference type="SAM" id="MobiDB-lite"/>
    </source>
</evidence>
<name>A0AAE0SVN7_9BIVA</name>
<gene>
    <name evidence="5" type="ORF">CHS0354_020894</name>
</gene>
<keyword evidence="6" id="KW-1185">Reference proteome</keyword>
<feature type="compositionally biased region" description="Polar residues" evidence="2">
    <location>
        <begin position="701"/>
        <end position="714"/>
    </location>
</feature>
<evidence type="ECO:0000256" key="1">
    <source>
        <dbReference type="SAM" id="Coils"/>
    </source>
</evidence>
<proteinExistence type="predicted"/>
<dbReference type="PROSITE" id="PS01159">
    <property type="entry name" value="WW_DOMAIN_1"/>
    <property type="match status" value="1"/>
</dbReference>
<feature type="compositionally biased region" description="Polar residues" evidence="2">
    <location>
        <begin position="593"/>
        <end position="606"/>
    </location>
</feature>
<feature type="region of interest" description="Disordered" evidence="2">
    <location>
        <begin position="1569"/>
        <end position="1623"/>
    </location>
</feature>
<feature type="domain" description="WW" evidence="4">
    <location>
        <begin position="54"/>
        <end position="87"/>
    </location>
</feature>
<evidence type="ECO:0008006" key="7">
    <source>
        <dbReference type="Google" id="ProtNLM"/>
    </source>
</evidence>
<feature type="coiled-coil region" evidence="1">
    <location>
        <begin position="1347"/>
        <end position="1414"/>
    </location>
</feature>
<feature type="region of interest" description="Disordered" evidence="2">
    <location>
        <begin position="236"/>
        <end position="853"/>
    </location>
</feature>
<dbReference type="InterPro" id="IPR001849">
    <property type="entry name" value="PH_domain"/>
</dbReference>
<feature type="compositionally biased region" description="Basic and acidic residues" evidence="2">
    <location>
        <begin position="607"/>
        <end position="616"/>
    </location>
</feature>
<feature type="compositionally biased region" description="Polar residues" evidence="2">
    <location>
        <begin position="1569"/>
        <end position="1621"/>
    </location>
</feature>
<feature type="domain" description="PH" evidence="3">
    <location>
        <begin position="134"/>
        <end position="232"/>
    </location>
</feature>
<dbReference type="SUPFAM" id="SSF51045">
    <property type="entry name" value="WW domain"/>
    <property type="match status" value="2"/>
</dbReference>
<keyword evidence="1" id="KW-0175">Coiled coil</keyword>
<protein>
    <recommendedName>
        <fullName evidence="7">Pleckstrin homology domain-containing family A member 7-like</fullName>
    </recommendedName>
</protein>
<feature type="region of interest" description="Disordered" evidence="2">
    <location>
        <begin position="1637"/>
        <end position="1709"/>
    </location>
</feature>
<feature type="region of interest" description="Disordered" evidence="2">
    <location>
        <begin position="82"/>
        <end position="130"/>
    </location>
</feature>
<dbReference type="Pfam" id="PF25541">
    <property type="entry name" value="TBCA_PH"/>
    <property type="match status" value="1"/>
</dbReference>
<feature type="compositionally biased region" description="Basic and acidic residues" evidence="2">
    <location>
        <begin position="1942"/>
        <end position="1952"/>
    </location>
</feature>
<feature type="compositionally biased region" description="Basic residues" evidence="2">
    <location>
        <begin position="111"/>
        <end position="126"/>
    </location>
</feature>
<dbReference type="InterPro" id="IPR001202">
    <property type="entry name" value="WW_dom"/>
</dbReference>
<feature type="region of interest" description="Disordered" evidence="2">
    <location>
        <begin position="1069"/>
        <end position="1119"/>
    </location>
</feature>
<dbReference type="SUPFAM" id="SSF50729">
    <property type="entry name" value="PH domain-like"/>
    <property type="match status" value="1"/>
</dbReference>
<dbReference type="SMART" id="SM00233">
    <property type="entry name" value="PH"/>
    <property type="match status" value="1"/>
</dbReference>
<dbReference type="Proteomes" id="UP001195483">
    <property type="component" value="Unassembled WGS sequence"/>
</dbReference>
<dbReference type="CDD" id="cd13248">
    <property type="entry name" value="PH_PEPP1_2_3"/>
    <property type="match status" value="1"/>
</dbReference>
<feature type="region of interest" description="Disordered" evidence="2">
    <location>
        <begin position="1927"/>
        <end position="1952"/>
    </location>
</feature>
<dbReference type="PANTHER" id="PTHR12752">
    <property type="entry name" value="PHOSPHOINOSITOL 3-PHOSPHATE-BINDING PROTEIN"/>
    <property type="match status" value="1"/>
</dbReference>
<feature type="region of interest" description="Disordered" evidence="2">
    <location>
        <begin position="2004"/>
        <end position="2065"/>
    </location>
</feature>
<reference evidence="5" key="1">
    <citation type="journal article" date="2021" name="Genome Biol. Evol.">
        <title>A High-Quality Reference Genome for a Parasitic Bivalve with Doubly Uniparental Inheritance (Bivalvia: Unionida).</title>
        <authorList>
            <person name="Smith C.H."/>
        </authorList>
    </citation>
    <scope>NUCLEOTIDE SEQUENCE</scope>
    <source>
        <strain evidence="5">CHS0354</strain>
    </source>
</reference>
<feature type="compositionally biased region" description="Basic and acidic residues" evidence="2">
    <location>
        <begin position="829"/>
        <end position="838"/>
    </location>
</feature>
<reference evidence="5" key="3">
    <citation type="submission" date="2023-05" db="EMBL/GenBank/DDBJ databases">
        <authorList>
            <person name="Smith C.H."/>
        </authorList>
    </citation>
    <scope>NUCLEOTIDE SEQUENCE</scope>
    <source>
        <strain evidence="5">CHS0354</strain>
        <tissue evidence="5">Mantle</tissue>
    </source>
</reference>
<dbReference type="InterPro" id="IPR040392">
    <property type="entry name" value="PKHA4-7_PH"/>
</dbReference>
<feature type="compositionally biased region" description="Polar residues" evidence="2">
    <location>
        <begin position="623"/>
        <end position="641"/>
    </location>
</feature>
<dbReference type="PANTHER" id="PTHR12752:SF9">
    <property type="entry name" value="KRAMER, ISOFORM I"/>
    <property type="match status" value="1"/>
</dbReference>
<dbReference type="CDD" id="cd00201">
    <property type="entry name" value="WW"/>
    <property type="match status" value="1"/>
</dbReference>
<sequence>MAATKLLGDRLPPNCSYGVTRDGRVFFLNDREQTTSWLHPLTGLPVQTGYHSATGLPQGWEQAVTPEGAIYFINHNIHMTTFDHPRTGKPTSVNSPPPTRTPPQSPVQRGQVKKTPTKSRMHKAPQARRGENSRVILKGWLHKQESGGLRLWKRKWCVLADFGLFFYKDSSEQQPSGSILLPSYQVTVCGPSTVSRKFAFKLEHENMKTYYLAADTQHEMQGWVETLNMASVLQRAPGLEPNNNTQKLVPKSPIMTWDDEADNGNYPRDSYRDPQKPIPTSDPNRPPLQPRDNSDAYPQGQQMMDVRSAHSDSLNRYPDPQNQNVDLYRGQPRTSGYDIRPALDQYPGQYDGDYNSLQKGQRRSQSELSHSSQSRDGHPDRWGGPYSGKNQEYPDQRLSGDEPYHQRDISDRHLRYPLQEQQMNDRKNPPLERNSRSSLSSRHSSLPSHTNMGETLRQPDNPEDMYAKVSKSRYPNDTLQRGGRQGYPNDRLSQSRYPPDSMQRNDNSQGHPNDRLYPLDSMKRNDSWQGHPNDGVSLYPDDVRNTEQQGYPNDRSSQARYPAGSIPRNDGQEYPNDRSSQARYPTDTLPWDSRQSYPNGRLSQSKLAEDLRRDEMQGYPSDRLSQSRYPDNDGQFKNQNDPRGYHSLPGNHNGSSGLRPSNDSGSLTSERRNVEFQEQPQKYNAVDSRQRHSQSRLPVEASNQGFPNSHSSPRQGYGTMDRTGAQTGPIGPILSSDNNPYMLMKSPQQHQETSPNQGRQPMPRQENQQPVTQQDDYASLQRVREWQQGSRSEAQAPRSSSSNVTSPERPQPNFHLDLAPHTYVNVYDTSRDGHREPGNDLSRIYPQDTAPRRPPLPAAVRQQIVQEIAQASTPQTQKDLLQAEQNLEHRMQQPAYFDYPTRIPQDEQGKMMVPWSNPNSQQFGENKETDYDFQKSPSDTYVKVPYDQMKDSELFLTRSVEADFSNNSVTSSQIFDYDPSQSIQSFMPSALSPRYVVNQKEPVGSKKYRSDLDMRTKTFPAKRHRYDLEENLRYRTLPDHAQSMPTIFHQQEVQYQLLMAPIQEQVLSSNRSYPSHHPSSVASDTKLSLESGHSERRSAFRPPATKRGDYSNGRYMPPHIQRHDHVASQVSGSFDENQDHSDVLPYAISGPSFSYGHGGGGYGNKRSKGSGLPAIHTVKEDPDMPDSDVIETELPKKKIFPLSGPRLRMSICADDLLGKNHDELVLLLIQLRRDRADIEKQRFKVREIIEKKRPTELDYRKRQQEGERIDPQMETEHRRYKDLKRQCEELDKQIEVYKPLVNLVSNMVTMGSLYGGDNLMLATEYRKHLLSPDQYSEPKKMIEFSRRTQEDRIIKEMEADVKQLTKEADLEEKLDRLYELDRLIQEQAYDVMNLKEEKDVLEKSLDQILKQQDQLGDSSREMDRLIDQQHSVEKELSVVLYKLAEASKQLEATTAENNRVEHEVALLRSKVNGDLTRSKSAPSLSSESLKTKLKMEKDLAQVQTMMEGLNKEGARLSEAINTLRSGSTLGKASVSKKETATYNETDLDTLQTKDLAQVTALLATYHLSPTQMSPPSSQNVPTFPMHTSQNQTTPSSHLVYTSSDQSETGPVLSQTNSVQSRGQKDTFHAFPVQILSSEPSQASTQGQDQEQETDAADSGAPWDISEADDNTKRFFGLIPKDRPKSQTVRDVKRQSDLRRDKSKKDEPDAVLKISSVPSQYTHSDFPVYENLPKSKASTTANPWSIILPNSDNVTGSARRRSLLHLMTPKPFTPFNSQNTLTSVSMTNLGSTRFASEPFIPQLKAFQNSAASTTGAVTMNSNFDQQGYPGMSKDTLPRPWEKRDPEITAKKSSRGRYMTISSTQPIKLEKSPGPTSPTLHTAAGDLITPMDAVPDIVKSSTAKSNRIFDEKSFEREILLMPEKVEIPERWIPDSDEEEDQTEEEKQKRQDKADKIKKILTQQSIHSISQPDVSKVAGEVHERVQQEKMKRAQLLAIGQELAEQVKHKSREAAAERRKTWSGSPNKSDGSHMDYVDSADDDGDDGSYSGTRYNQSVPPVQQRQNFHI</sequence>
<feature type="compositionally biased region" description="Pro residues" evidence="2">
    <location>
        <begin position="95"/>
        <end position="105"/>
    </location>
</feature>
<feature type="compositionally biased region" description="Polar residues" evidence="2">
    <location>
        <begin position="2048"/>
        <end position="2065"/>
    </location>
</feature>
<feature type="compositionally biased region" description="Low complexity" evidence="2">
    <location>
        <begin position="436"/>
        <end position="448"/>
    </location>
</feature>
<feature type="compositionally biased region" description="Acidic residues" evidence="2">
    <location>
        <begin position="1932"/>
        <end position="1941"/>
    </location>
</feature>
<dbReference type="PROSITE" id="PS50020">
    <property type="entry name" value="WW_DOMAIN_2"/>
    <property type="match status" value="2"/>
</dbReference>
<dbReference type="Pfam" id="PF00397">
    <property type="entry name" value="WW"/>
    <property type="match status" value="1"/>
</dbReference>
<dbReference type="InterPro" id="IPR011993">
    <property type="entry name" value="PH-like_dom_sf"/>
</dbReference>
<feature type="compositionally biased region" description="Polar residues" evidence="2">
    <location>
        <begin position="787"/>
        <end position="808"/>
    </location>
</feature>
<accession>A0AAE0SVN7</accession>
<comment type="caution">
    <text evidence="5">The sequence shown here is derived from an EMBL/GenBank/DDBJ whole genome shotgun (WGS) entry which is preliminary data.</text>
</comment>
<dbReference type="Gene3D" id="2.30.29.30">
    <property type="entry name" value="Pleckstrin-homology domain (PH domain)/Phosphotyrosine-binding domain (PTB)"/>
    <property type="match status" value="1"/>
</dbReference>
<feature type="domain" description="WW" evidence="4">
    <location>
        <begin position="9"/>
        <end position="42"/>
    </location>
</feature>
<dbReference type="InterPro" id="IPR057971">
    <property type="entry name" value="PKHA4-7_TBCA"/>
</dbReference>
<evidence type="ECO:0000313" key="6">
    <source>
        <dbReference type="Proteomes" id="UP001195483"/>
    </source>
</evidence>
<feature type="compositionally biased region" description="Polar residues" evidence="2">
    <location>
        <begin position="650"/>
        <end position="668"/>
    </location>
</feature>
<feature type="compositionally biased region" description="Polar residues" evidence="2">
    <location>
        <begin position="546"/>
        <end position="559"/>
    </location>
</feature>
<dbReference type="Pfam" id="PF00169">
    <property type="entry name" value="PH"/>
    <property type="match status" value="1"/>
</dbReference>
<feature type="compositionally biased region" description="Basic and acidic residues" evidence="2">
    <location>
        <begin position="2004"/>
        <end position="2016"/>
    </location>
</feature>
<organism evidence="5 6">
    <name type="scientific">Potamilus streckersoni</name>
    <dbReference type="NCBI Taxonomy" id="2493646"/>
    <lineage>
        <taxon>Eukaryota</taxon>
        <taxon>Metazoa</taxon>
        <taxon>Spiralia</taxon>
        <taxon>Lophotrochozoa</taxon>
        <taxon>Mollusca</taxon>
        <taxon>Bivalvia</taxon>
        <taxon>Autobranchia</taxon>
        <taxon>Heteroconchia</taxon>
        <taxon>Palaeoheterodonta</taxon>
        <taxon>Unionida</taxon>
        <taxon>Unionoidea</taxon>
        <taxon>Unionidae</taxon>
        <taxon>Ambleminae</taxon>
        <taxon>Lampsilini</taxon>
        <taxon>Potamilus</taxon>
    </lineage>
</organism>
<dbReference type="Gene3D" id="2.20.70.10">
    <property type="match status" value="2"/>
</dbReference>
<feature type="compositionally biased region" description="Polar residues" evidence="2">
    <location>
        <begin position="491"/>
        <end position="511"/>
    </location>
</feature>
<feature type="compositionally biased region" description="Polar residues" evidence="2">
    <location>
        <begin position="1069"/>
        <end position="1088"/>
    </location>
</feature>
<evidence type="ECO:0000259" key="3">
    <source>
        <dbReference type="PROSITE" id="PS50003"/>
    </source>
</evidence>
<evidence type="ECO:0000313" key="5">
    <source>
        <dbReference type="EMBL" id="KAK3598781.1"/>
    </source>
</evidence>
<feature type="compositionally biased region" description="Basic and acidic residues" evidence="2">
    <location>
        <begin position="423"/>
        <end position="435"/>
    </location>
</feature>
<feature type="compositionally biased region" description="Basic and acidic residues" evidence="2">
    <location>
        <begin position="392"/>
        <end position="414"/>
    </location>
</feature>
<evidence type="ECO:0000259" key="4">
    <source>
        <dbReference type="PROSITE" id="PS50020"/>
    </source>
</evidence>
<feature type="coiled-coil region" evidence="1">
    <location>
        <begin position="1443"/>
        <end position="1512"/>
    </location>
</feature>
<dbReference type="InterPro" id="IPR036020">
    <property type="entry name" value="WW_dom_sf"/>
</dbReference>
<feature type="compositionally biased region" description="Polar residues" evidence="2">
    <location>
        <begin position="746"/>
        <end position="776"/>
    </location>
</feature>
<feature type="compositionally biased region" description="Polar residues" evidence="2">
    <location>
        <begin position="1637"/>
        <end position="1648"/>
    </location>
</feature>
<feature type="compositionally biased region" description="Basic and acidic residues" evidence="2">
    <location>
        <begin position="1679"/>
        <end position="1709"/>
    </location>
</feature>